<gene>
    <name evidence="1" type="ORF">V1525DRAFT_246420</name>
</gene>
<evidence type="ECO:0000313" key="1">
    <source>
        <dbReference type="EMBL" id="KAK9240172.1"/>
    </source>
</evidence>
<sequence>MTGITDDDLVGAVEPVPDSIVTVSRQRSASPPFDNDGRKRPRTFPYAKSLPFETESESDRLVHLDHIVENIYIASAAESLSVGSFLHWTRELRSWLQLKFDMPVSTRTRLAAIYYELALAQGMTLPASEKFATMFVYLSQKRAFVDRSQLTLDWRLLFRELKRIAFPNHWSSAIRHHEKDFESLTKMGFIARRFFAPESTLEILEEVLPLYNASRHNTAHQVVALLDALIPTDVAPEGYHDVYPQKWLPSLFHLWDLYSRSQQYDLIMMDIMSRLAQGSIHVAHIPFSSTGIFTKEQTAVMFTCALRLLEVPVGRAGSPYLSTFDAHLSVSKSDHKRSRSARPIARWIVSSLSPESITDPESTLRGLQGLIQCVETFFHPSNSGSWTKPLTQLIQSLTDFFVLRWNREQSGELDVPPERRLTPEVKREFVLTLKDAVFTGIHSKSSTAAMNSQVALQCLAMLEPDLILPTALAQSYPSLQGLVETHRTITSLKTLTLLSQTLVKHKPSRMHVTALLGLALPGIDANDLTKTVQSLAFIQSIASYVPFADFSEGGGPGLAMEYITNAIDVLENEDEHALYALSDEDELAVLKSSTATFGEFITSFMGRIFSLLENLPDAANSRSRAAPEQNAVNMLPAAFSVVLGALSDDLFDLVLDKFTDFITDHVIPHASDAMANLMSCLSKAQPERTFARLFKVLEGNIREEIEENHAGTAKSYETVPKDRALVWYMSMFRKAVWTAGDVLLKYRTEIINLIQYLRERCRGAASVHTSNLMHHTIYALINVYTSDGRLLNESEFKNRGYNISDWGRQIDPTEGLEVKWHVPDREQIEFAIEVFEINVELCIQELQKLMNESASIHKDWSEEVTRQLNYLRLLISGAAGLYDPKMVATAKPPATYKEANDDVEMKDAAAEENNGKMAVCPENSVNGHNGDTFPTDDNMESDEDDIDGEDGNAEGDGDGDEESNPIKKLFTYPVGYFFKDTADALYIKVHELHERIGWALHDVHDYLHTHQEDNVHSLKTLAAVYRVWFIDVGSERSLKLLDTYIRSYLVDARIYKISGLRKCYPRYLLTKRAFIYHLQRIKHNNGIREMSPLDRILLQDLMYDSLSRYAETRRQAQHSLDSALRVISGARVLLVPKLFNELDKAVETQEYDRAKGAMYTLNMRGLYRFTARDPRFFGRFALSLLKATKADKPSIHELARSLLVAFVVIPRASPKQVYYSDHFVNYLAQIKPEVDLSESQQAFNKKTVKKWDDTLKSVQSLEQELIQQYKAEQHWRITFLITTLLIGGMTILNPVIPQDLGGLFVKGSIDSHPHLRFLLVQGVLRLINIIYCRGLCGNDLTKLVQEDFQDIDTVDITVNQDDPEFSENFLQTLNDVNAPYYRVDKDLPGWLVWGKTFQAERHPGDKLVPDFAEEDKNQLLRAGSTIDVEWFSTFCELLTQEPRSDQDSFRIIYAMFSMMVFMMIHEGYTVIKWDEALAKVAEVYGNGEDKNHHRATAELLAGMLANTKSAGYSKAANAFAIKIFENVVDESLTPENLSYWTRFVSFLTPMTDPRSNSPITQKILSVRIDVHTNAAFKESSRISLLRHFLSQLTWRLDGDQLIVDDFLSHLDHSYKGVREEIGRTLGLIPRNSYHESFRDVPTFVEHNYKAGSLGIIPYQPTQEQTAVVENTFNQLAVWRKERQPLQETSSYTNGSKTMMLWFSAWLQQPCCTQLLPYFPKIILPELLNLLDIKEDTEVTQLAVAIFKHFGNVPCPPHLLEDIIAGIVEIATTSNTWHQRLRVLAAVQVFYFRQLFLLSTRSRRALFDCVSQLLSDPQLEVRDTAATTLSGMIRCSPAAFRNNTIKKLQNRFTKMLHDNPMPGRPHRGSSGSLPSSSASPSGITTPNGNSEYNAAIVMRHAAVLGLSALVQAFPYQSPPPKWIPGVLTTLANEAANDPGMVGRSVKTALGEFKKTRQDTWHVDVKVFEKDQLEDLEGVLWRSYFA</sequence>
<accession>A0ACC3TBA4</accession>
<organism evidence="1 2">
    <name type="scientific">Lipomyces kononenkoae</name>
    <name type="common">Yeast</name>
    <dbReference type="NCBI Taxonomy" id="34357"/>
    <lineage>
        <taxon>Eukaryota</taxon>
        <taxon>Fungi</taxon>
        <taxon>Dikarya</taxon>
        <taxon>Ascomycota</taxon>
        <taxon>Saccharomycotina</taxon>
        <taxon>Lipomycetes</taxon>
        <taxon>Lipomycetales</taxon>
        <taxon>Lipomycetaceae</taxon>
        <taxon>Lipomyces</taxon>
    </lineage>
</organism>
<reference evidence="2" key="1">
    <citation type="journal article" date="2024" name="Front. Bioeng. Biotechnol.">
        <title>Genome-scale model development and genomic sequencing of the oleaginous clade Lipomyces.</title>
        <authorList>
            <person name="Czajka J.J."/>
            <person name="Han Y."/>
            <person name="Kim J."/>
            <person name="Mondo S.J."/>
            <person name="Hofstad B.A."/>
            <person name="Robles A."/>
            <person name="Haridas S."/>
            <person name="Riley R."/>
            <person name="LaButti K."/>
            <person name="Pangilinan J."/>
            <person name="Andreopoulos W."/>
            <person name="Lipzen A."/>
            <person name="Yan J."/>
            <person name="Wang M."/>
            <person name="Ng V."/>
            <person name="Grigoriev I.V."/>
            <person name="Spatafora J.W."/>
            <person name="Magnuson J.K."/>
            <person name="Baker S.E."/>
            <person name="Pomraning K.R."/>
        </authorList>
    </citation>
    <scope>NUCLEOTIDE SEQUENCE [LARGE SCALE GENOMIC DNA]</scope>
    <source>
        <strain evidence="2">CBS 7786</strain>
    </source>
</reference>
<keyword evidence="2" id="KW-1185">Reference proteome</keyword>
<dbReference type="EMBL" id="MU971341">
    <property type="protein sequence ID" value="KAK9240172.1"/>
    <property type="molecule type" value="Genomic_DNA"/>
</dbReference>
<comment type="caution">
    <text evidence="1">The sequence shown here is derived from an EMBL/GenBank/DDBJ whole genome shotgun (WGS) entry which is preliminary data.</text>
</comment>
<proteinExistence type="predicted"/>
<name>A0ACC3TBA4_LIPKO</name>
<dbReference type="Proteomes" id="UP001433508">
    <property type="component" value="Unassembled WGS sequence"/>
</dbReference>
<evidence type="ECO:0000313" key="2">
    <source>
        <dbReference type="Proteomes" id="UP001433508"/>
    </source>
</evidence>
<protein>
    <submittedName>
        <fullName evidence="1">Uncharacterized protein</fullName>
    </submittedName>
</protein>